<comment type="caution">
    <text evidence="2">The sequence shown here is derived from an EMBL/GenBank/DDBJ whole genome shotgun (WGS) entry which is preliminary data.</text>
</comment>
<keyword evidence="3" id="KW-1185">Reference proteome</keyword>
<dbReference type="Proteomes" id="UP000826195">
    <property type="component" value="Unassembled WGS sequence"/>
</dbReference>
<name>A0AAV7J3T8_COTGL</name>
<evidence type="ECO:0000259" key="1">
    <source>
        <dbReference type="PROSITE" id="PS50800"/>
    </source>
</evidence>
<dbReference type="Pfam" id="PF02037">
    <property type="entry name" value="SAP"/>
    <property type="match status" value="1"/>
</dbReference>
<dbReference type="InterPro" id="IPR036361">
    <property type="entry name" value="SAP_dom_sf"/>
</dbReference>
<dbReference type="EMBL" id="JAHXZJ010000001">
    <property type="protein sequence ID" value="KAH0567475.1"/>
    <property type="molecule type" value="Genomic_DNA"/>
</dbReference>
<dbReference type="InterPro" id="IPR003034">
    <property type="entry name" value="SAP_dom"/>
</dbReference>
<accession>A0AAV7J3T8</accession>
<protein>
    <recommendedName>
        <fullName evidence="1">SAP domain-containing protein</fullName>
    </recommendedName>
</protein>
<dbReference type="AlphaFoldDB" id="A0AAV7J3T8"/>
<dbReference type="SUPFAM" id="SSF68906">
    <property type="entry name" value="SAP domain"/>
    <property type="match status" value="1"/>
</dbReference>
<feature type="domain" description="SAP" evidence="1">
    <location>
        <begin position="29"/>
        <end position="63"/>
    </location>
</feature>
<proteinExistence type="predicted"/>
<dbReference type="Gene3D" id="1.10.720.30">
    <property type="entry name" value="SAP domain"/>
    <property type="match status" value="1"/>
</dbReference>
<evidence type="ECO:0000313" key="2">
    <source>
        <dbReference type="EMBL" id="KAH0567475.1"/>
    </source>
</evidence>
<organism evidence="2 3">
    <name type="scientific">Cotesia glomerata</name>
    <name type="common">Lepidopteran parasitic wasp</name>
    <name type="synonym">Apanteles glomeratus</name>
    <dbReference type="NCBI Taxonomy" id="32391"/>
    <lineage>
        <taxon>Eukaryota</taxon>
        <taxon>Metazoa</taxon>
        <taxon>Ecdysozoa</taxon>
        <taxon>Arthropoda</taxon>
        <taxon>Hexapoda</taxon>
        <taxon>Insecta</taxon>
        <taxon>Pterygota</taxon>
        <taxon>Neoptera</taxon>
        <taxon>Endopterygota</taxon>
        <taxon>Hymenoptera</taxon>
        <taxon>Apocrita</taxon>
        <taxon>Ichneumonoidea</taxon>
        <taxon>Braconidae</taxon>
        <taxon>Microgastrinae</taxon>
        <taxon>Cotesia</taxon>
    </lineage>
</organism>
<sequence>MAGQGIISPQRNELFEKTIDGASLIYDSVEAHNCEQLKRWLKCHGRPQKGKKSELIERVKNAIRNHVPVDPTVDKGKWQNIINTLNQSPNVQQSYKINYPNIWQPFPSDKVPKNFTYESMYHYLVRSCIDDDYDHLFENFNIYYKLL</sequence>
<gene>
    <name evidence="2" type="ORF">KQX54_010325</name>
</gene>
<dbReference type="PROSITE" id="PS50800">
    <property type="entry name" value="SAP"/>
    <property type="match status" value="1"/>
</dbReference>
<evidence type="ECO:0000313" key="3">
    <source>
        <dbReference type="Proteomes" id="UP000826195"/>
    </source>
</evidence>
<reference evidence="2 3" key="1">
    <citation type="journal article" date="2021" name="J. Hered.">
        <title>A chromosome-level genome assembly of the parasitoid wasp, Cotesia glomerata (Hymenoptera: Braconidae).</title>
        <authorList>
            <person name="Pinto B.J."/>
            <person name="Weis J.J."/>
            <person name="Gamble T."/>
            <person name="Ode P.J."/>
            <person name="Paul R."/>
            <person name="Zaspel J.M."/>
        </authorList>
    </citation>
    <scope>NUCLEOTIDE SEQUENCE [LARGE SCALE GENOMIC DNA]</scope>
    <source>
        <strain evidence="2">CgM1</strain>
    </source>
</reference>